<feature type="region of interest" description="Disordered" evidence="1">
    <location>
        <begin position="31"/>
        <end position="80"/>
    </location>
</feature>
<comment type="caution">
    <text evidence="2">The sequence shown here is derived from an EMBL/GenBank/DDBJ whole genome shotgun (WGS) entry which is preliminary data.</text>
</comment>
<evidence type="ECO:0000313" key="2">
    <source>
        <dbReference type="EMBL" id="MCI45008.1"/>
    </source>
</evidence>
<dbReference type="EMBL" id="LXQA010338406">
    <property type="protein sequence ID" value="MCI45008.1"/>
    <property type="molecule type" value="Genomic_DNA"/>
</dbReference>
<name>A0A392S839_9FABA</name>
<feature type="compositionally biased region" description="Low complexity" evidence="1">
    <location>
        <begin position="40"/>
        <end position="64"/>
    </location>
</feature>
<feature type="compositionally biased region" description="Polar residues" evidence="1">
    <location>
        <begin position="67"/>
        <end position="80"/>
    </location>
</feature>
<sequence>MGLCSSNRISIPKIGSEEIGIINDEYVDRHCKPKKKKRAAQPQAPPQEAQPSQPAQSSHPAGPSMDPTLQNWFYHTWDQN</sequence>
<evidence type="ECO:0000256" key="1">
    <source>
        <dbReference type="SAM" id="MobiDB-lite"/>
    </source>
</evidence>
<organism evidence="2 3">
    <name type="scientific">Trifolium medium</name>
    <dbReference type="NCBI Taxonomy" id="97028"/>
    <lineage>
        <taxon>Eukaryota</taxon>
        <taxon>Viridiplantae</taxon>
        <taxon>Streptophyta</taxon>
        <taxon>Embryophyta</taxon>
        <taxon>Tracheophyta</taxon>
        <taxon>Spermatophyta</taxon>
        <taxon>Magnoliopsida</taxon>
        <taxon>eudicotyledons</taxon>
        <taxon>Gunneridae</taxon>
        <taxon>Pentapetalae</taxon>
        <taxon>rosids</taxon>
        <taxon>fabids</taxon>
        <taxon>Fabales</taxon>
        <taxon>Fabaceae</taxon>
        <taxon>Papilionoideae</taxon>
        <taxon>50 kb inversion clade</taxon>
        <taxon>NPAAA clade</taxon>
        <taxon>Hologalegina</taxon>
        <taxon>IRL clade</taxon>
        <taxon>Trifolieae</taxon>
        <taxon>Trifolium</taxon>
    </lineage>
</organism>
<accession>A0A392S839</accession>
<proteinExistence type="predicted"/>
<evidence type="ECO:0000313" key="3">
    <source>
        <dbReference type="Proteomes" id="UP000265520"/>
    </source>
</evidence>
<keyword evidence="3" id="KW-1185">Reference proteome</keyword>
<dbReference type="AlphaFoldDB" id="A0A392S839"/>
<dbReference type="Proteomes" id="UP000265520">
    <property type="component" value="Unassembled WGS sequence"/>
</dbReference>
<feature type="non-terminal residue" evidence="2">
    <location>
        <position position="80"/>
    </location>
</feature>
<protein>
    <submittedName>
        <fullName evidence="2">Uncharacterized protein</fullName>
    </submittedName>
</protein>
<reference evidence="2 3" key="1">
    <citation type="journal article" date="2018" name="Front. Plant Sci.">
        <title>Red Clover (Trifolium pratense) and Zigzag Clover (T. medium) - A Picture of Genomic Similarities and Differences.</title>
        <authorList>
            <person name="Dluhosova J."/>
            <person name="Istvanek J."/>
            <person name="Nedelnik J."/>
            <person name="Repkova J."/>
        </authorList>
    </citation>
    <scope>NUCLEOTIDE SEQUENCE [LARGE SCALE GENOMIC DNA]</scope>
    <source>
        <strain evidence="3">cv. 10/8</strain>
        <tissue evidence="2">Leaf</tissue>
    </source>
</reference>